<keyword evidence="3 6" id="KW-0812">Transmembrane</keyword>
<feature type="transmembrane region" description="Helical" evidence="6">
    <location>
        <begin position="662"/>
        <end position="678"/>
    </location>
</feature>
<keyword evidence="5 6" id="KW-0472">Membrane</keyword>
<keyword evidence="9" id="KW-1185">Reference proteome</keyword>
<feature type="domain" description="Phospholipid/glycerol acyltransferase" evidence="7">
    <location>
        <begin position="894"/>
        <end position="1003"/>
    </location>
</feature>
<evidence type="ECO:0000313" key="9">
    <source>
        <dbReference type="Proteomes" id="UP000249542"/>
    </source>
</evidence>
<dbReference type="AlphaFoldDB" id="A0A2W7IV03"/>
<feature type="transmembrane region" description="Helical" evidence="6">
    <location>
        <begin position="294"/>
        <end position="314"/>
    </location>
</feature>
<proteinExistence type="predicted"/>
<dbReference type="CDD" id="cd07989">
    <property type="entry name" value="LPLAT_AGPAT-like"/>
    <property type="match status" value="1"/>
</dbReference>
<feature type="transmembrane region" description="Helical" evidence="6">
    <location>
        <begin position="711"/>
        <end position="731"/>
    </location>
</feature>
<evidence type="ECO:0000256" key="5">
    <source>
        <dbReference type="ARBA" id="ARBA00023136"/>
    </source>
</evidence>
<dbReference type="SUPFAM" id="SSF69593">
    <property type="entry name" value="Glycerol-3-phosphate (1)-acyltransferase"/>
    <property type="match status" value="1"/>
</dbReference>
<organism evidence="8 9">
    <name type="scientific">Mesonia algae</name>
    <dbReference type="NCBI Taxonomy" id="213248"/>
    <lineage>
        <taxon>Bacteria</taxon>
        <taxon>Pseudomonadati</taxon>
        <taxon>Bacteroidota</taxon>
        <taxon>Flavobacteriia</taxon>
        <taxon>Flavobacteriales</taxon>
        <taxon>Flavobacteriaceae</taxon>
        <taxon>Mesonia</taxon>
    </lineage>
</organism>
<dbReference type="SMART" id="SM00563">
    <property type="entry name" value="PlsC"/>
    <property type="match status" value="1"/>
</dbReference>
<evidence type="ECO:0000259" key="7">
    <source>
        <dbReference type="SMART" id="SM00563"/>
    </source>
</evidence>
<dbReference type="PANTHER" id="PTHR33406:SF13">
    <property type="entry name" value="MEMBRANE PROTEIN YDFJ"/>
    <property type="match status" value="1"/>
</dbReference>
<evidence type="ECO:0000256" key="1">
    <source>
        <dbReference type="ARBA" id="ARBA00004651"/>
    </source>
</evidence>
<comment type="caution">
    <text evidence="8">The sequence shown here is derived from an EMBL/GenBank/DDBJ whole genome shotgun (WGS) entry which is preliminary data.</text>
</comment>
<dbReference type="GO" id="GO:0016746">
    <property type="term" value="F:acyltransferase activity"/>
    <property type="evidence" value="ECO:0007669"/>
    <property type="project" value="InterPro"/>
</dbReference>
<keyword evidence="2" id="KW-1003">Cell membrane</keyword>
<dbReference type="InterPro" id="IPR004869">
    <property type="entry name" value="MMPL_dom"/>
</dbReference>
<dbReference type="InterPro" id="IPR050545">
    <property type="entry name" value="Mycobact_MmpL"/>
</dbReference>
<sequence>MSTFLLHISKFFQRHTWWSWLIIACILTVSLTLASRMKFKEDINQLIPKSEQSLITQEVLKTVDFTDKIIVNIGVEEGGNEDKLVAFAENFLEKLQDSTAFEIKKVQGKVAEEDMLQTYDFIYEHLPLFLNERDYKTIEKKLHQDSIAQIVKSSYKSLISPAGLITKQYIIKDPLQLTSLGLEKLKRLQVGDDFDLYKGFLLTNNRKNILLFISSKFKTSNSAKSEILSENLYTIVNELNENSPDVEANLLGSMLYAVANAKQIKQDIQYTISFALVLLLVILISFYKKIYIPLILFIPTLIGATVAIGVLALFKTQVSLISLGIGSILLGITLDYALHTLTHSRESLTIKELYKQISPSILVSSFTTATAFFCLFFVKSEALKDLGLFAAISVIVAAFSALIVIPQLYKPQKNNKSHQTWLDRFSKISIEENKWLVGGVVVIFIIGLFFFQKVGFDEDLSHLNYQPEVLAKAEAKLQETAQTSLKSLYVVSYAEEIEGALQTNHKLFEKLQTLEKKNEIERFSSLGGIVLSDEDQQRKINTWKTFWNANRVDSLQMNFKKAGGEVGFKEDTFNNFYNTVNKEYKSIYLNEYQKVSNLFIDEFLTTAKDEKLSTVLSIVQVNETQREAFTNFIEKENGVLAIDKKALNESLLGTLQSDFSKLISYSFVAIFIILWLAFRQIELVVITLIPIAITWVISLFCMYMLSIPFNILNIIISTFIFGLGIDYSIFITNGLQHQYLDNQPKLATYRSSIVLSVITTLLGMGVLIFAKHPALISIATVSIIGVLTAALVSFTLQPWLFKWAITNRAKKGLAPLQLQNFVMTSLGFIYFGVGAFMVSTLSFILLPILPFRKEKKMRYFHQIISSLMGSVLATNPFVKKTSLNFSEDIWAKPSILIANHSSFLDILSLGKLNPKLIFLVNDWVYNSPVFGKAVKLAGFYPVSNGIDDGIAHLQHKVDEGYSLVAFPEGSRSLNNKINRFHKGSFYLAEKLQIPITPILIHGTSEVLPKGDFIINNGKITLKCLSQIDPKSSSFGTGYREQCKSISTYFRKEYQKLKDRVEQEGYFKNYLLSNYRYTSLYQKMKKEYVANIDAHLKISYNLQEVKQLVIWDSSYGMWSFYHQIRHPYIKVNAVFATTEEKQITAARRSEKHLKVKLFNFAQFEWEKATHLLIDGNQLAKTPVEKSKNLQVIYVMVDKETDFKEFSGFTLHKKEEGLLILMREKGLHEE</sequence>
<dbReference type="InterPro" id="IPR002123">
    <property type="entry name" value="Plipid/glycerol_acylTrfase"/>
</dbReference>
<comment type="subcellular location">
    <subcellularLocation>
        <location evidence="1">Cell membrane</location>
        <topology evidence="1">Multi-pass membrane protein</topology>
    </subcellularLocation>
</comment>
<feature type="transmembrane region" description="Helical" evidence="6">
    <location>
        <begin position="435"/>
        <end position="451"/>
    </location>
</feature>
<dbReference type="Pfam" id="PF03176">
    <property type="entry name" value="MMPL"/>
    <property type="match status" value="2"/>
</dbReference>
<feature type="transmembrane region" description="Helical" evidence="6">
    <location>
        <begin position="683"/>
        <end position="705"/>
    </location>
</feature>
<feature type="transmembrane region" description="Helical" evidence="6">
    <location>
        <begin position="776"/>
        <end position="800"/>
    </location>
</feature>
<protein>
    <recommendedName>
        <fullName evidence="7">Phospholipid/glycerol acyltransferase domain-containing protein</fullName>
    </recommendedName>
</protein>
<evidence type="ECO:0000256" key="2">
    <source>
        <dbReference type="ARBA" id="ARBA00022475"/>
    </source>
</evidence>
<keyword evidence="4 6" id="KW-1133">Transmembrane helix</keyword>
<feature type="transmembrane region" description="Helical" evidence="6">
    <location>
        <begin position="752"/>
        <end position="770"/>
    </location>
</feature>
<evidence type="ECO:0000256" key="3">
    <source>
        <dbReference type="ARBA" id="ARBA00022692"/>
    </source>
</evidence>
<evidence type="ECO:0000256" key="6">
    <source>
        <dbReference type="SAM" id="Phobius"/>
    </source>
</evidence>
<evidence type="ECO:0000256" key="4">
    <source>
        <dbReference type="ARBA" id="ARBA00022989"/>
    </source>
</evidence>
<dbReference type="PANTHER" id="PTHR33406">
    <property type="entry name" value="MEMBRANE PROTEIN MJ1562-RELATED"/>
    <property type="match status" value="1"/>
</dbReference>
<name>A0A2W7IV03_9FLAO</name>
<feature type="transmembrane region" description="Helical" evidence="6">
    <location>
        <begin position="359"/>
        <end position="380"/>
    </location>
</feature>
<feature type="transmembrane region" description="Helical" evidence="6">
    <location>
        <begin position="320"/>
        <end position="338"/>
    </location>
</feature>
<dbReference type="Pfam" id="PF01553">
    <property type="entry name" value="Acyltransferase"/>
    <property type="match status" value="1"/>
</dbReference>
<dbReference type="SUPFAM" id="SSF82866">
    <property type="entry name" value="Multidrug efflux transporter AcrB transmembrane domain"/>
    <property type="match status" value="2"/>
</dbReference>
<dbReference type="Proteomes" id="UP000249542">
    <property type="component" value="Unassembled WGS sequence"/>
</dbReference>
<accession>A0A2W7IV03</accession>
<dbReference type="GO" id="GO:0005886">
    <property type="term" value="C:plasma membrane"/>
    <property type="evidence" value="ECO:0007669"/>
    <property type="project" value="UniProtKB-SubCell"/>
</dbReference>
<feature type="transmembrane region" description="Helical" evidence="6">
    <location>
        <begin position="821"/>
        <end position="847"/>
    </location>
</feature>
<feature type="transmembrane region" description="Helical" evidence="6">
    <location>
        <begin position="268"/>
        <end position="287"/>
    </location>
</feature>
<dbReference type="EMBL" id="QKYV01000002">
    <property type="protein sequence ID" value="PZW42513.1"/>
    <property type="molecule type" value="Genomic_DNA"/>
</dbReference>
<feature type="transmembrane region" description="Helical" evidence="6">
    <location>
        <begin position="386"/>
        <end position="409"/>
    </location>
</feature>
<evidence type="ECO:0000313" key="8">
    <source>
        <dbReference type="EMBL" id="PZW42513.1"/>
    </source>
</evidence>
<reference evidence="8 9" key="1">
    <citation type="submission" date="2018-06" db="EMBL/GenBank/DDBJ databases">
        <title>Genomic Encyclopedia of Archaeal and Bacterial Type Strains, Phase II (KMG-II): from individual species to whole genera.</title>
        <authorList>
            <person name="Goeker M."/>
        </authorList>
    </citation>
    <scope>NUCLEOTIDE SEQUENCE [LARGE SCALE GENOMIC DNA]</scope>
    <source>
        <strain evidence="8 9">DSM 15361</strain>
    </source>
</reference>
<gene>
    <name evidence="8" type="ORF">LX95_00827</name>
</gene>
<dbReference type="Gene3D" id="1.20.1640.10">
    <property type="entry name" value="Multidrug efflux transporter AcrB transmembrane domain"/>
    <property type="match status" value="2"/>
</dbReference>